<proteinExistence type="predicted"/>
<dbReference type="Proteomes" id="UP001597362">
    <property type="component" value="Unassembled WGS sequence"/>
</dbReference>
<sequence>MKGLLLKDMYSVINNGRGLLLMMLILAFALAPSNGLTGFIITGTVICSMMSTTSFSIDHRHHWNSFAFTLPLSRQVIVGSKFISLLVFTLLGAVLSILFGIIAIIIVGKNEALIQTPIENILIATSLAIGISMIFGTNAVILFLKYGAEQARLYLLASYLIPAALFSLIFVSRISTWFTDLDIYTIAILFTIIVIGWILIGYFLSVRILNNKQY</sequence>
<name>A0ABW4YNX6_9BACL</name>
<organism evidence="2 3">
    <name type="scientific">Paenibacillus yanchengensis</name>
    <dbReference type="NCBI Taxonomy" id="2035833"/>
    <lineage>
        <taxon>Bacteria</taxon>
        <taxon>Bacillati</taxon>
        <taxon>Bacillota</taxon>
        <taxon>Bacilli</taxon>
        <taxon>Bacillales</taxon>
        <taxon>Paenibacillaceae</taxon>
        <taxon>Paenibacillus</taxon>
    </lineage>
</organism>
<accession>A0ABW4YNX6</accession>
<dbReference type="RefSeq" id="WP_377774195.1">
    <property type="nucleotide sequence ID" value="NZ_JBHUHO010000038.1"/>
</dbReference>
<dbReference type="InterPro" id="IPR025699">
    <property type="entry name" value="ABC2_memb-like"/>
</dbReference>
<keyword evidence="1" id="KW-1133">Transmembrane helix</keyword>
<evidence type="ECO:0000313" key="3">
    <source>
        <dbReference type="Proteomes" id="UP001597362"/>
    </source>
</evidence>
<protein>
    <submittedName>
        <fullName evidence="2">ABC-2 transporter permease</fullName>
    </submittedName>
</protein>
<keyword evidence="3" id="KW-1185">Reference proteome</keyword>
<feature type="transmembrane region" description="Helical" evidence="1">
    <location>
        <begin position="82"/>
        <end position="108"/>
    </location>
</feature>
<evidence type="ECO:0000313" key="2">
    <source>
        <dbReference type="EMBL" id="MFD2117227.1"/>
    </source>
</evidence>
<feature type="transmembrane region" description="Helical" evidence="1">
    <location>
        <begin position="151"/>
        <end position="171"/>
    </location>
</feature>
<dbReference type="EMBL" id="JBHUHO010000038">
    <property type="protein sequence ID" value="MFD2117227.1"/>
    <property type="molecule type" value="Genomic_DNA"/>
</dbReference>
<gene>
    <name evidence="2" type="ORF">ACFSJH_15970</name>
</gene>
<feature type="transmembrane region" description="Helical" evidence="1">
    <location>
        <begin position="183"/>
        <end position="204"/>
    </location>
</feature>
<keyword evidence="1" id="KW-0812">Transmembrane</keyword>
<feature type="transmembrane region" description="Helical" evidence="1">
    <location>
        <begin position="120"/>
        <end position="144"/>
    </location>
</feature>
<reference evidence="3" key="1">
    <citation type="journal article" date="2019" name="Int. J. Syst. Evol. Microbiol.">
        <title>The Global Catalogue of Microorganisms (GCM) 10K type strain sequencing project: providing services to taxonomists for standard genome sequencing and annotation.</title>
        <authorList>
            <consortium name="The Broad Institute Genomics Platform"/>
            <consortium name="The Broad Institute Genome Sequencing Center for Infectious Disease"/>
            <person name="Wu L."/>
            <person name="Ma J."/>
        </authorList>
    </citation>
    <scope>NUCLEOTIDE SEQUENCE [LARGE SCALE GENOMIC DNA]</scope>
    <source>
        <strain evidence="3">GH52</strain>
    </source>
</reference>
<evidence type="ECO:0000256" key="1">
    <source>
        <dbReference type="SAM" id="Phobius"/>
    </source>
</evidence>
<comment type="caution">
    <text evidence="2">The sequence shown here is derived from an EMBL/GenBank/DDBJ whole genome shotgun (WGS) entry which is preliminary data.</text>
</comment>
<dbReference type="Pfam" id="PF13346">
    <property type="entry name" value="ABC2_membrane_5"/>
    <property type="match status" value="1"/>
</dbReference>
<keyword evidence="1" id="KW-0472">Membrane</keyword>